<sequence>MPTENVRKVYPLPVFHFTVTWGGSSRGEFSVGFTEVTGLTQENQAIEYRDGSFKEFSAIKMPGLRKFNNIVMKRGVFKGDNDFFKWLTTVKMNTVERRDIIISLRDENNNPVMTWTAQNAFPVKVEGPQLKAMGNEIAIESIEVAHEGLTISIPEE</sequence>
<proteinExistence type="predicted"/>
<keyword evidence="2" id="KW-1185">Reference proteome</keyword>
<dbReference type="PANTHER" id="PTHR38009:SF1">
    <property type="entry name" value="CONSERVED HYPOTHETICAL PHAGE TAIL PROTEIN"/>
    <property type="match status" value="1"/>
</dbReference>
<dbReference type="Pfam" id="PF06841">
    <property type="entry name" value="Phage_T4_gp19"/>
    <property type="match status" value="1"/>
</dbReference>
<dbReference type="PANTHER" id="PTHR38009">
    <property type="entry name" value="CONSERVED HYPOTHETICAL PHAGE TAIL PROTEIN"/>
    <property type="match status" value="1"/>
</dbReference>
<accession>A0AAW9QVV6</accession>
<protein>
    <submittedName>
        <fullName evidence="1">Phage tail protein</fullName>
    </submittedName>
</protein>
<gene>
    <name evidence="1" type="ORF">V0288_10855</name>
</gene>
<dbReference type="InterPro" id="IPR011747">
    <property type="entry name" value="CHP02241"/>
</dbReference>
<dbReference type="EMBL" id="JBAFSM010000017">
    <property type="protein sequence ID" value="MEG3437618.1"/>
    <property type="molecule type" value="Genomic_DNA"/>
</dbReference>
<evidence type="ECO:0000313" key="1">
    <source>
        <dbReference type="EMBL" id="MEG3437618.1"/>
    </source>
</evidence>
<dbReference type="NCBIfam" id="TIGR02241">
    <property type="entry name" value="conserved hypothetical phage tail region protein"/>
    <property type="match status" value="1"/>
</dbReference>
<comment type="caution">
    <text evidence="1">The sequence shown here is derived from an EMBL/GenBank/DDBJ whole genome shotgun (WGS) entry which is preliminary data.</text>
</comment>
<evidence type="ECO:0000313" key="2">
    <source>
        <dbReference type="Proteomes" id="UP001328733"/>
    </source>
</evidence>
<dbReference type="RefSeq" id="WP_332865097.1">
    <property type="nucleotide sequence ID" value="NZ_JBAFSM010000017.1"/>
</dbReference>
<dbReference type="AlphaFoldDB" id="A0AAW9QVV6"/>
<dbReference type="GO" id="GO:0005198">
    <property type="term" value="F:structural molecule activity"/>
    <property type="evidence" value="ECO:0007669"/>
    <property type="project" value="InterPro"/>
</dbReference>
<dbReference type="Proteomes" id="UP001328733">
    <property type="component" value="Unassembled WGS sequence"/>
</dbReference>
<dbReference type="InterPro" id="IPR010667">
    <property type="entry name" value="Phage_T4_Gp19"/>
</dbReference>
<name>A0AAW9QVV6_9CHRO</name>
<organism evidence="1 2">
    <name type="scientific">Pannus brasiliensis CCIBt3594</name>
    <dbReference type="NCBI Taxonomy" id="1427578"/>
    <lineage>
        <taxon>Bacteria</taxon>
        <taxon>Bacillati</taxon>
        <taxon>Cyanobacteriota</taxon>
        <taxon>Cyanophyceae</taxon>
        <taxon>Oscillatoriophycideae</taxon>
        <taxon>Chroococcales</taxon>
        <taxon>Microcystaceae</taxon>
        <taxon>Pannus</taxon>
    </lineage>
</organism>
<reference evidence="1 2" key="1">
    <citation type="submission" date="2024-01" db="EMBL/GenBank/DDBJ databases">
        <title>Genomic insights into the taxonomy and metabolism of the cyanobacterium Pannus brasiliensis CCIBt3594.</title>
        <authorList>
            <person name="Machado M."/>
            <person name="Botero N.B."/>
            <person name="Andreote A.P.D."/>
            <person name="Feitosa A.M.T."/>
            <person name="Popin R."/>
            <person name="Sivonen K."/>
            <person name="Fiore M.F."/>
        </authorList>
    </citation>
    <scope>NUCLEOTIDE SEQUENCE [LARGE SCALE GENOMIC DNA]</scope>
    <source>
        <strain evidence="1 2">CCIBt3594</strain>
    </source>
</reference>